<gene>
    <name evidence="2" type="ORF">FRACA_120010</name>
</gene>
<evidence type="ECO:0000313" key="2">
    <source>
        <dbReference type="EMBL" id="SNQ45947.1"/>
    </source>
</evidence>
<proteinExistence type="predicted"/>
<name>A0A2I2KJX3_9ACTN</name>
<dbReference type="Proteomes" id="UP000234331">
    <property type="component" value="Unassembled WGS sequence"/>
</dbReference>
<dbReference type="EMBL" id="FZMO01000024">
    <property type="protein sequence ID" value="SNQ45947.1"/>
    <property type="molecule type" value="Genomic_DNA"/>
</dbReference>
<keyword evidence="3" id="KW-1185">Reference proteome</keyword>
<dbReference type="AlphaFoldDB" id="A0A2I2KJX3"/>
<protein>
    <submittedName>
        <fullName evidence="2">Uncharacterized protein</fullName>
    </submittedName>
</protein>
<organism evidence="2 3">
    <name type="scientific">Frankia canadensis</name>
    <dbReference type="NCBI Taxonomy" id="1836972"/>
    <lineage>
        <taxon>Bacteria</taxon>
        <taxon>Bacillati</taxon>
        <taxon>Actinomycetota</taxon>
        <taxon>Actinomycetes</taxon>
        <taxon>Frankiales</taxon>
        <taxon>Frankiaceae</taxon>
        <taxon>Frankia</taxon>
    </lineage>
</organism>
<evidence type="ECO:0000256" key="1">
    <source>
        <dbReference type="SAM" id="MobiDB-lite"/>
    </source>
</evidence>
<feature type="region of interest" description="Disordered" evidence="1">
    <location>
        <begin position="104"/>
        <end position="181"/>
    </location>
</feature>
<reference evidence="2 3" key="1">
    <citation type="submission" date="2017-06" db="EMBL/GenBank/DDBJ databases">
        <authorList>
            <person name="Kim H.J."/>
            <person name="Triplett B.A."/>
        </authorList>
    </citation>
    <scope>NUCLEOTIDE SEQUENCE [LARGE SCALE GENOMIC DNA]</scope>
    <source>
        <strain evidence="2">FRACA_ARgP5</strain>
    </source>
</reference>
<sequence>MRSQVMVMVATSMSTMFDRSRSSRSDVVTARNWMWSSTSAGPKMAAATARAMPTSNPSSRSVRQFIRPAGGASVTMPTRRYPRSRAITPIRLPGGMRPGVGMGHSGGSLARTGRPSARQVPSGRAAAPGSDEAGVGSAGAGERGSGPASIGRGLRAVLQPAMTRAPQQASTIAARARAAMP</sequence>
<evidence type="ECO:0000313" key="3">
    <source>
        <dbReference type="Proteomes" id="UP000234331"/>
    </source>
</evidence>
<accession>A0A2I2KJX3</accession>